<dbReference type="Gene3D" id="1.10.357.10">
    <property type="entry name" value="Tetracycline Repressor, domain 2"/>
    <property type="match status" value="1"/>
</dbReference>
<keyword evidence="3" id="KW-0804">Transcription</keyword>
<dbReference type="InterPro" id="IPR009057">
    <property type="entry name" value="Homeodomain-like_sf"/>
</dbReference>
<keyword evidence="7" id="KW-1185">Reference proteome</keyword>
<dbReference type="PROSITE" id="PS50977">
    <property type="entry name" value="HTH_TETR_2"/>
    <property type="match status" value="1"/>
</dbReference>
<accession>H8G767</accession>
<keyword evidence="2 4" id="KW-0238">DNA-binding</keyword>
<dbReference type="InterPro" id="IPR001647">
    <property type="entry name" value="HTH_TetR"/>
</dbReference>
<protein>
    <submittedName>
        <fullName evidence="6">Transcriptional regulator, tetR family</fullName>
    </submittedName>
</protein>
<organism evidence="6 7">
    <name type="scientific">Saccharomonospora azurea NA-128</name>
    <dbReference type="NCBI Taxonomy" id="882081"/>
    <lineage>
        <taxon>Bacteria</taxon>
        <taxon>Bacillati</taxon>
        <taxon>Actinomycetota</taxon>
        <taxon>Actinomycetes</taxon>
        <taxon>Pseudonocardiales</taxon>
        <taxon>Pseudonocardiaceae</taxon>
        <taxon>Saccharomonospora</taxon>
    </lineage>
</organism>
<evidence type="ECO:0000256" key="3">
    <source>
        <dbReference type="ARBA" id="ARBA00023163"/>
    </source>
</evidence>
<dbReference type="SUPFAM" id="SSF48498">
    <property type="entry name" value="Tetracyclin repressor-like, C-terminal domain"/>
    <property type="match status" value="1"/>
</dbReference>
<dbReference type="Gene3D" id="1.10.10.60">
    <property type="entry name" value="Homeodomain-like"/>
    <property type="match status" value="1"/>
</dbReference>
<evidence type="ECO:0000256" key="4">
    <source>
        <dbReference type="PROSITE-ProRule" id="PRU00335"/>
    </source>
</evidence>
<dbReference type="SUPFAM" id="SSF46689">
    <property type="entry name" value="Homeodomain-like"/>
    <property type="match status" value="1"/>
</dbReference>
<dbReference type="GO" id="GO:0045892">
    <property type="term" value="P:negative regulation of DNA-templated transcription"/>
    <property type="evidence" value="ECO:0007669"/>
    <property type="project" value="InterPro"/>
</dbReference>
<evidence type="ECO:0000313" key="6">
    <source>
        <dbReference type="EMBL" id="EHY88306.1"/>
    </source>
</evidence>
<feature type="domain" description="HTH tetR-type" evidence="5">
    <location>
        <begin position="5"/>
        <end position="65"/>
    </location>
</feature>
<dbReference type="InterPro" id="IPR004111">
    <property type="entry name" value="Repressor_TetR_C"/>
</dbReference>
<gene>
    <name evidence="6" type="ORF">SacazDRAFT_01376</name>
</gene>
<evidence type="ECO:0000256" key="1">
    <source>
        <dbReference type="ARBA" id="ARBA00023015"/>
    </source>
</evidence>
<dbReference type="Proteomes" id="UP000004705">
    <property type="component" value="Chromosome"/>
</dbReference>
<dbReference type="AlphaFoldDB" id="H8G767"/>
<evidence type="ECO:0000256" key="2">
    <source>
        <dbReference type="ARBA" id="ARBA00023125"/>
    </source>
</evidence>
<dbReference type="HOGENOM" id="CLU_069543_5_2_11"/>
<evidence type="ECO:0000259" key="5">
    <source>
        <dbReference type="PROSITE" id="PS50977"/>
    </source>
</evidence>
<evidence type="ECO:0000313" key="7">
    <source>
        <dbReference type="Proteomes" id="UP000004705"/>
    </source>
</evidence>
<dbReference type="OrthoDB" id="3214072at2"/>
<keyword evidence="1" id="KW-0805">Transcription regulation</keyword>
<dbReference type="EMBL" id="CM001466">
    <property type="protein sequence ID" value="EHY88306.1"/>
    <property type="molecule type" value="Genomic_DNA"/>
</dbReference>
<proteinExistence type="predicted"/>
<dbReference type="GO" id="GO:0003677">
    <property type="term" value="F:DNA binding"/>
    <property type="evidence" value="ECO:0007669"/>
    <property type="project" value="UniProtKB-UniRule"/>
</dbReference>
<sequence length="197" mass="20684">MRRRTLTPAKLADAAVDVLDGEGEQALSMRRVADVLDVVPSSLYGHVRGRDDLCDLALDRALGRELGGLLSAAEKGAAEVAVAWFDHLTRHPWAASFVLERTPLGPAYLTLADVLCRLVSAAGVSPADVLGRAYAITAMVAGHAVAHHNARHRDAAGYDDVELSDVPHLAGAVADSAGDWSAVVRQGVQALLGTPAR</sequence>
<name>H8G767_9PSEU</name>
<reference evidence="6 7" key="1">
    <citation type="journal article" date="2012" name="Stand. Genomic Sci.">
        <title>Genome sequence of the soil bacterium Saccharomonospora azurea type strain (NA-128(T)).</title>
        <authorList>
            <person name="Klenk H.P."/>
            <person name="Held B."/>
            <person name="Lucas S."/>
            <person name="Lapidus A."/>
            <person name="Copeland A."/>
            <person name="Hammon N."/>
            <person name="Pitluck S."/>
            <person name="Goodwin L.A."/>
            <person name="Han C."/>
            <person name="Tapia R."/>
            <person name="Brambilla E.M."/>
            <person name="Potter G."/>
            <person name="Land M."/>
            <person name="Ivanova N."/>
            <person name="Rohde M."/>
            <person name="Goker M."/>
            <person name="Detter J.C."/>
            <person name="Kyrpides N.C."/>
            <person name="Woyke T."/>
        </authorList>
    </citation>
    <scope>NUCLEOTIDE SEQUENCE [LARGE SCALE GENOMIC DNA]</scope>
    <source>
        <strain evidence="6 7">NA-128</strain>
    </source>
</reference>
<dbReference type="Pfam" id="PF02909">
    <property type="entry name" value="TetR_C_1"/>
    <property type="match status" value="1"/>
</dbReference>
<dbReference type="InterPro" id="IPR036271">
    <property type="entry name" value="Tet_transcr_reg_TetR-rel_C_sf"/>
</dbReference>
<feature type="DNA-binding region" description="H-T-H motif" evidence="4">
    <location>
        <begin position="28"/>
        <end position="47"/>
    </location>
</feature>